<feature type="domain" description="Cell envelope-related transcriptional attenuator" evidence="2">
    <location>
        <begin position="84"/>
        <end position="231"/>
    </location>
</feature>
<accession>A0A231VMQ3</accession>
<dbReference type="InterPro" id="IPR004474">
    <property type="entry name" value="LytR_CpsA_psr"/>
</dbReference>
<dbReference type="Proteomes" id="UP000215301">
    <property type="component" value="Unassembled WGS sequence"/>
</dbReference>
<comment type="caution">
    <text evidence="3">The sequence shown here is derived from an EMBL/GenBank/DDBJ whole genome shotgun (WGS) entry which is preliminary data.</text>
</comment>
<proteinExistence type="inferred from homology"/>
<dbReference type="InterPro" id="IPR050922">
    <property type="entry name" value="LytR/CpsA/Psr_CW_biosynth"/>
</dbReference>
<sequence length="308" mass="35216">MKKKRLVLIISIAVIIALSIWGYKSYNVINNPETAFKNSEVPKNSTDANTAKKDKPEFNNSKIYVVFLGLDMTDDRIKTIGNFRTDTIGIFSIDLKTKKVNLLSIPRDTYVQIPGREGYDKINAAYPYGGIGKSGYELSLKTISNFLGIDVNYYVSIDMQNIPQIVDAVGCVPINVEEDMHSHGANLNKGYQVLDGKKAEEYVRWRYDPMGDINRVKRQQQFLLAFLKQLKANKNDVSSYLKLYNAFKGEIYTNLNFNQILALMSVMKDVNADDIRTYTVPGSFYNLNNISYWKPDMEKLNKMLKEFK</sequence>
<evidence type="ECO:0000259" key="2">
    <source>
        <dbReference type="Pfam" id="PF03816"/>
    </source>
</evidence>
<dbReference type="AlphaFoldDB" id="A0A231VMQ3"/>
<dbReference type="PANTHER" id="PTHR33392">
    <property type="entry name" value="POLYISOPRENYL-TEICHOIC ACID--PEPTIDOGLYCAN TEICHOIC ACID TRANSFERASE TAGU"/>
    <property type="match status" value="1"/>
</dbReference>
<dbReference type="Pfam" id="PF03816">
    <property type="entry name" value="LytR_cpsA_psr"/>
    <property type="match status" value="1"/>
</dbReference>
<name>A0A231VMQ3_THETR</name>
<reference evidence="3 4" key="1">
    <citation type="submission" date="2017-06" db="EMBL/GenBank/DDBJ databases">
        <title>Isolation and characterization of a thermophilic and butanogenic Thermoanaerobacterium thermosaccharolyticum M5 capable of efficient degradation of hemicellulose.</title>
        <authorList>
            <person name="Xin F."/>
            <person name="Jiang Y."/>
        </authorList>
    </citation>
    <scope>NUCLEOTIDE SEQUENCE [LARGE SCALE GENOMIC DNA]</scope>
    <source>
        <strain evidence="3 4">M5</strain>
    </source>
</reference>
<evidence type="ECO:0000313" key="3">
    <source>
        <dbReference type="EMBL" id="OXT09398.1"/>
    </source>
</evidence>
<dbReference type="EMBL" id="NKHD01000004">
    <property type="protein sequence ID" value="OXT09398.1"/>
    <property type="molecule type" value="Genomic_DNA"/>
</dbReference>
<organism evidence="3 4">
    <name type="scientific">Thermoanaerobacterium thermosaccharolyticum</name>
    <name type="common">Clostridium thermosaccharolyticum</name>
    <dbReference type="NCBI Taxonomy" id="1517"/>
    <lineage>
        <taxon>Bacteria</taxon>
        <taxon>Bacillati</taxon>
        <taxon>Bacillota</taxon>
        <taxon>Clostridia</taxon>
        <taxon>Thermoanaerobacterales</taxon>
        <taxon>Thermoanaerobacteraceae</taxon>
        <taxon>Thermoanaerobacterium</taxon>
    </lineage>
</organism>
<dbReference type="Gene3D" id="3.40.630.190">
    <property type="entry name" value="LCP protein"/>
    <property type="match status" value="1"/>
</dbReference>
<comment type="similarity">
    <text evidence="1">Belongs to the LytR/CpsA/Psr (LCP) family.</text>
</comment>
<dbReference type="RefSeq" id="WP_094043568.1">
    <property type="nucleotide sequence ID" value="NZ_NKHD01000004.1"/>
</dbReference>
<dbReference type="NCBIfam" id="TIGR00350">
    <property type="entry name" value="lytR_cpsA_psr"/>
    <property type="match status" value="1"/>
</dbReference>
<evidence type="ECO:0000313" key="4">
    <source>
        <dbReference type="Proteomes" id="UP000215301"/>
    </source>
</evidence>
<dbReference type="PANTHER" id="PTHR33392:SF6">
    <property type="entry name" value="POLYISOPRENYL-TEICHOIC ACID--PEPTIDOGLYCAN TEICHOIC ACID TRANSFERASE TAGU"/>
    <property type="match status" value="1"/>
</dbReference>
<gene>
    <name evidence="3" type="ORF">CE561_01765</name>
</gene>
<protein>
    <submittedName>
        <fullName evidence="3">Transcriptional regulator</fullName>
    </submittedName>
</protein>
<evidence type="ECO:0000256" key="1">
    <source>
        <dbReference type="ARBA" id="ARBA00006068"/>
    </source>
</evidence>